<accession>A0ABP0GM16</accession>
<name>A0ABP0GM16_CLALP</name>
<evidence type="ECO:0000256" key="11">
    <source>
        <dbReference type="ARBA" id="ARBA00037938"/>
    </source>
</evidence>
<dbReference type="InterPro" id="IPR048777">
    <property type="entry name" value="CATIP_N"/>
</dbReference>
<keyword evidence="4" id="KW-1003">Cell membrane</keyword>
<organism evidence="14 15">
    <name type="scientific">Clavelina lepadiformis</name>
    <name type="common">Light-bulb sea squirt</name>
    <name type="synonym">Ascidia lepadiformis</name>
    <dbReference type="NCBI Taxonomy" id="159417"/>
    <lineage>
        <taxon>Eukaryota</taxon>
        <taxon>Metazoa</taxon>
        <taxon>Chordata</taxon>
        <taxon>Tunicata</taxon>
        <taxon>Ascidiacea</taxon>
        <taxon>Aplousobranchia</taxon>
        <taxon>Clavelinidae</taxon>
        <taxon>Clavelina</taxon>
    </lineage>
</organism>
<reference evidence="14 15" key="1">
    <citation type="submission" date="2024-02" db="EMBL/GenBank/DDBJ databases">
        <authorList>
            <person name="Daric V."/>
            <person name="Darras S."/>
        </authorList>
    </citation>
    <scope>NUCLEOTIDE SEQUENCE [LARGE SCALE GENOMIC DNA]</scope>
</reference>
<protein>
    <recommendedName>
        <fullName evidence="12">Ciliogenesis-associated TTC17-interacting protein</fullName>
    </recommendedName>
</protein>
<evidence type="ECO:0000256" key="6">
    <source>
        <dbReference type="ARBA" id="ARBA00022794"/>
    </source>
</evidence>
<evidence type="ECO:0000256" key="12">
    <source>
        <dbReference type="ARBA" id="ARBA00039249"/>
    </source>
</evidence>
<evidence type="ECO:0000259" key="13">
    <source>
        <dbReference type="Pfam" id="PF21772"/>
    </source>
</evidence>
<keyword evidence="9" id="KW-0539">Nucleus</keyword>
<keyword evidence="8" id="KW-0206">Cytoskeleton</keyword>
<evidence type="ECO:0000256" key="7">
    <source>
        <dbReference type="ARBA" id="ARBA00023136"/>
    </source>
</evidence>
<dbReference type="CDD" id="cd22973">
    <property type="entry name" value="DD_CATIP"/>
    <property type="match status" value="1"/>
</dbReference>
<gene>
    <name evidence="14" type="ORF">CVLEPA_LOCUS23798</name>
</gene>
<keyword evidence="6" id="KW-0970">Cilium biogenesis/degradation</keyword>
<dbReference type="Proteomes" id="UP001642483">
    <property type="component" value="Unassembled WGS sequence"/>
</dbReference>
<evidence type="ECO:0000256" key="3">
    <source>
        <dbReference type="ARBA" id="ARBA00004245"/>
    </source>
</evidence>
<evidence type="ECO:0000256" key="5">
    <source>
        <dbReference type="ARBA" id="ARBA00022490"/>
    </source>
</evidence>
<sequence length="368" mass="42052">MEETKVESTRSDDDDVVKAGESAINFLQNIDQEELLMCIFKDDLVTVSEDGKSIGEFVASVEKATKSGEICFLVHASSQGKVEDIPMGTSLQTYLNSKDLSLVYQEHYEYVRVPGHELEKRTEMDIDRETGQLTVKRQVTQGDEIRKSIHRFPKEHLIGFITEGSNLLLQRLLVRCGIHEEMDFVTLDSESGHIVPMTYKPLPERKQQVGKKELTVSGIERCVVSNADLPYTWQSYFMEDGHLTMRVQVGSPAIVTLEKVPRMVEREESEEKPIFGKQPLVWEQDMEMNSRFLQRKEELVAGHERYLREHPEATALLADFFQFLLLRRPRDVVGFAADFFSTFSNSLPEASPYKHSANEAETEPLSNQ</sequence>
<dbReference type="EMBL" id="CAWYQH010000119">
    <property type="protein sequence ID" value="CAK8691215.1"/>
    <property type="molecule type" value="Genomic_DNA"/>
</dbReference>
<keyword evidence="7" id="KW-0472">Membrane</keyword>
<evidence type="ECO:0000313" key="15">
    <source>
        <dbReference type="Proteomes" id="UP001642483"/>
    </source>
</evidence>
<comment type="subcellular location">
    <subcellularLocation>
        <location evidence="2">Cell membrane</location>
    </subcellularLocation>
    <subcellularLocation>
        <location evidence="3">Cytoplasm</location>
        <location evidence="3">Cytoskeleton</location>
    </subcellularLocation>
    <subcellularLocation>
        <location evidence="1">Nucleus</location>
    </subcellularLocation>
</comment>
<dbReference type="Pfam" id="PF21772">
    <property type="entry name" value="CATIP_N"/>
    <property type="match status" value="1"/>
</dbReference>
<dbReference type="SUPFAM" id="SSF47391">
    <property type="entry name" value="Dimerization-anchoring domain of cAMP-dependent PK regulatory subunit"/>
    <property type="match status" value="1"/>
</dbReference>
<evidence type="ECO:0000256" key="10">
    <source>
        <dbReference type="ARBA" id="ARBA00037538"/>
    </source>
</evidence>
<proteinExistence type="inferred from homology"/>
<evidence type="ECO:0000256" key="9">
    <source>
        <dbReference type="ARBA" id="ARBA00023242"/>
    </source>
</evidence>
<comment type="caution">
    <text evidence="14">The sequence shown here is derived from an EMBL/GenBank/DDBJ whole genome shotgun (WGS) entry which is preliminary data.</text>
</comment>
<evidence type="ECO:0000256" key="1">
    <source>
        <dbReference type="ARBA" id="ARBA00004123"/>
    </source>
</evidence>
<comment type="similarity">
    <text evidence="11">Belongs to the CATIP family.</text>
</comment>
<evidence type="ECO:0000256" key="4">
    <source>
        <dbReference type="ARBA" id="ARBA00022475"/>
    </source>
</evidence>
<evidence type="ECO:0000256" key="8">
    <source>
        <dbReference type="ARBA" id="ARBA00023212"/>
    </source>
</evidence>
<comment type="function">
    <text evidence="10">Plays a role in primary ciliogenesis by modulating actin polymerization.</text>
</comment>
<keyword evidence="5" id="KW-0963">Cytoplasm</keyword>
<evidence type="ECO:0000256" key="2">
    <source>
        <dbReference type="ARBA" id="ARBA00004236"/>
    </source>
</evidence>
<dbReference type="InterPro" id="IPR047501">
    <property type="entry name" value="DD_CATIP"/>
</dbReference>
<keyword evidence="15" id="KW-1185">Reference proteome</keyword>
<dbReference type="PANTHER" id="PTHR15505">
    <property type="entry name" value="RIIA DOMAIN-CONTAINING PROTEIN 1"/>
    <property type="match status" value="1"/>
</dbReference>
<evidence type="ECO:0000313" key="14">
    <source>
        <dbReference type="EMBL" id="CAK8691215.1"/>
    </source>
</evidence>
<feature type="domain" description="Ciliogenesis-associated TTC17-interacting protein N-terminal" evidence="13">
    <location>
        <begin position="23"/>
        <end position="252"/>
    </location>
</feature>
<dbReference type="PANTHER" id="PTHR15505:SF3">
    <property type="entry name" value="CILIOGENESIS-ASSOCIATED TTC17-INTERACTING PROTEIN"/>
    <property type="match status" value="1"/>
</dbReference>